<comment type="caution">
    <text evidence="8">The sequence shown here is derived from an EMBL/GenBank/DDBJ whole genome shotgun (WGS) entry which is preliminary data.</text>
</comment>
<evidence type="ECO:0000256" key="4">
    <source>
        <dbReference type="ARBA" id="ARBA00022827"/>
    </source>
</evidence>
<gene>
    <name evidence="8" type="ORF">OIK42_09805</name>
</gene>
<dbReference type="SUPFAM" id="SSF52425">
    <property type="entry name" value="Cryptochrome/photolyase, N-terminal domain"/>
    <property type="match status" value="1"/>
</dbReference>
<dbReference type="EMBL" id="JAQQXP010000001">
    <property type="protein sequence ID" value="MDC8831057.1"/>
    <property type="molecule type" value="Genomic_DNA"/>
</dbReference>
<dbReference type="Proteomes" id="UP001218788">
    <property type="component" value="Unassembled WGS sequence"/>
</dbReference>
<keyword evidence="9" id="KW-1185">Reference proteome</keyword>
<dbReference type="Gene3D" id="3.40.50.620">
    <property type="entry name" value="HUPs"/>
    <property type="match status" value="1"/>
</dbReference>
<comment type="cofactor">
    <cofactor evidence="6">
        <name>(6R)-5,10-methylene-5,6,7,8-tetrahydrofolate</name>
        <dbReference type="ChEBI" id="CHEBI:15636"/>
    </cofactor>
    <text evidence="6">Binds 1 5,10-methenyltetrahydrofolate (MTHF) per subunit.</text>
</comment>
<protein>
    <recommendedName>
        <fullName evidence="2 6">Cryptochrome DASH</fullName>
    </recommendedName>
</protein>
<dbReference type="SUPFAM" id="SSF48173">
    <property type="entry name" value="Cryptochrome/photolyase FAD-binding domain"/>
    <property type="match status" value="1"/>
</dbReference>
<dbReference type="InterPro" id="IPR005101">
    <property type="entry name" value="Cryptochr/Photolyase_FAD-bd"/>
</dbReference>
<evidence type="ECO:0000256" key="5">
    <source>
        <dbReference type="ARBA" id="ARBA00022991"/>
    </source>
</evidence>
<accession>A0ABT5L205</accession>
<evidence type="ECO:0000256" key="1">
    <source>
        <dbReference type="ARBA" id="ARBA00005862"/>
    </source>
</evidence>
<dbReference type="InterPro" id="IPR036134">
    <property type="entry name" value="Crypto/Photolyase_FAD-like_sf"/>
</dbReference>
<dbReference type="PANTHER" id="PTHR11455:SF22">
    <property type="entry name" value="CRYPTOCHROME DASH"/>
    <property type="match status" value="1"/>
</dbReference>
<dbReference type="InterPro" id="IPR036155">
    <property type="entry name" value="Crypto/Photolyase_N_sf"/>
</dbReference>
<keyword evidence="5 6" id="KW-0157">Chromophore</keyword>
<dbReference type="Pfam" id="PF03441">
    <property type="entry name" value="FAD_binding_7"/>
    <property type="match status" value="1"/>
</dbReference>
<evidence type="ECO:0000256" key="3">
    <source>
        <dbReference type="ARBA" id="ARBA00022630"/>
    </source>
</evidence>
<dbReference type="PROSITE" id="PS51645">
    <property type="entry name" value="PHR_CRY_ALPHA_BETA"/>
    <property type="match status" value="1"/>
</dbReference>
<dbReference type="Pfam" id="PF00875">
    <property type="entry name" value="DNA_photolyase"/>
    <property type="match status" value="1"/>
</dbReference>
<evidence type="ECO:0000313" key="8">
    <source>
        <dbReference type="EMBL" id="MDC8831057.1"/>
    </source>
</evidence>
<dbReference type="RefSeq" id="WP_273640118.1">
    <property type="nucleotide sequence ID" value="NZ_JAQQXP010000001.1"/>
</dbReference>
<dbReference type="InterPro" id="IPR014729">
    <property type="entry name" value="Rossmann-like_a/b/a_fold"/>
</dbReference>
<organism evidence="8 9">
    <name type="scientific">Alteromonas gilva</name>
    <dbReference type="NCBI Taxonomy" id="2987522"/>
    <lineage>
        <taxon>Bacteria</taxon>
        <taxon>Pseudomonadati</taxon>
        <taxon>Pseudomonadota</taxon>
        <taxon>Gammaproteobacteria</taxon>
        <taxon>Alteromonadales</taxon>
        <taxon>Alteromonadaceae</taxon>
        <taxon>Alteromonas/Salinimonas group</taxon>
        <taxon>Alteromonas</taxon>
    </lineage>
</organism>
<dbReference type="InterPro" id="IPR014133">
    <property type="entry name" value="Cry_DASH"/>
</dbReference>
<comment type="similarity">
    <text evidence="1 6">Belongs to the DNA photolyase class-1 family.</text>
</comment>
<evidence type="ECO:0000259" key="7">
    <source>
        <dbReference type="PROSITE" id="PS51645"/>
    </source>
</evidence>
<proteinExistence type="inferred from homology"/>
<name>A0ABT5L205_9ALTE</name>
<dbReference type="InterPro" id="IPR002081">
    <property type="entry name" value="Cryptochrome/DNA_photolyase_1"/>
</dbReference>
<evidence type="ECO:0000256" key="2">
    <source>
        <dbReference type="ARBA" id="ARBA00017881"/>
    </source>
</evidence>
<keyword evidence="3 6" id="KW-0285">Flavoprotein</keyword>
<evidence type="ECO:0000256" key="6">
    <source>
        <dbReference type="RuleBase" id="RU367151"/>
    </source>
</evidence>
<comment type="function">
    <text evidence="6">May have a photoreceptor function.</text>
</comment>
<dbReference type="Gene3D" id="1.10.579.10">
    <property type="entry name" value="DNA Cyclobutane Dipyrimidine Photolyase, subunit A, domain 3"/>
    <property type="match status" value="1"/>
</dbReference>
<feature type="domain" description="Photolyase/cryptochrome alpha/beta" evidence="7">
    <location>
        <begin position="10"/>
        <end position="142"/>
    </location>
</feature>
<keyword evidence="4 6" id="KW-0274">FAD</keyword>
<dbReference type="PANTHER" id="PTHR11455">
    <property type="entry name" value="CRYPTOCHROME"/>
    <property type="match status" value="1"/>
</dbReference>
<reference evidence="8 9" key="1">
    <citation type="submission" date="2022-10" db="EMBL/GenBank/DDBJ databases">
        <title>Alteromonas sp. chi3 Genome sequencing.</title>
        <authorList>
            <person name="Park S."/>
        </authorList>
    </citation>
    <scope>NUCLEOTIDE SEQUENCE [LARGE SCALE GENOMIC DNA]</scope>
    <source>
        <strain evidence="9">chi3</strain>
    </source>
</reference>
<dbReference type="InterPro" id="IPR006050">
    <property type="entry name" value="DNA_photolyase_N"/>
</dbReference>
<dbReference type="NCBIfam" id="TIGR02765">
    <property type="entry name" value="crypto_DASH"/>
    <property type="match status" value="1"/>
</dbReference>
<evidence type="ECO:0000313" key="9">
    <source>
        <dbReference type="Proteomes" id="UP001218788"/>
    </source>
</evidence>
<sequence length="428" mass="49254">MKNTQSTGLSTGLYWFRHDLRLDDQPALARLAACTDRVILVYCIDPHWFIPDAFGCSRMGIHRQQFIYESLIDLNRQLEGYHQNLLVVVGEPVSQLMTLIQQYDVTVLGFGEHPGFEERDQIDKIKQHIPDLTTISAHNNSLFEPEVLPFSISEMPDKFSPFRKKIEKHLNPLKSIARPVAIPPPPAELIQTDWQGLPLHHGSASSFNGGETAGRKQLHHYFFESQGIADYKSTRNGLEGWHYSSKFSAWLASGCLSVKYVVSELHKFEKQVTANESTYWLYFELLWREFFWWLQRKHGRDWFTYGGLQHSSTAAPKAGDALHNWQNGTTANAHINACMRQLNATGYMSNRGRQWVASYLINELRQDWRYGAAYFEQQLIDYDVGANWGNWQYLAGVGSDPRGLRQFNIARQAAMYDPQDSFRKLWAG</sequence>
<dbReference type="PRINTS" id="PR00147">
    <property type="entry name" value="DNAPHOTLYASE"/>
</dbReference>
<comment type="cofactor">
    <cofactor evidence="6">
        <name>FAD</name>
        <dbReference type="ChEBI" id="CHEBI:57692"/>
    </cofactor>
    <text evidence="6">Binds 1 FAD per subunit.</text>
</comment>
<dbReference type="Gene3D" id="1.25.40.80">
    <property type="match status" value="1"/>
</dbReference>